<gene>
    <name evidence="2" type="ORF">M2283_002872</name>
</gene>
<feature type="transmembrane region" description="Helical" evidence="1">
    <location>
        <begin position="120"/>
        <end position="145"/>
    </location>
</feature>
<feature type="transmembrane region" description="Helical" evidence="1">
    <location>
        <begin position="165"/>
        <end position="189"/>
    </location>
</feature>
<reference evidence="2 3" key="1">
    <citation type="submission" date="2023-04" db="EMBL/GenBank/DDBJ databases">
        <title>Forest soil microbial communities from Buena Vista Peninsula, Colon Province, Panama.</title>
        <authorList>
            <person name="Bouskill N."/>
        </authorList>
    </citation>
    <scope>NUCLEOTIDE SEQUENCE [LARGE SCALE GENOMIC DNA]</scope>
    <source>
        <strain evidence="2 3">GGS1</strain>
    </source>
</reference>
<dbReference type="PANTHER" id="PTHR37305">
    <property type="entry name" value="INTEGRAL MEMBRANE PROTEIN-RELATED"/>
    <property type="match status" value="1"/>
</dbReference>
<organism evidence="2 3">
    <name type="scientific">Streptomyces pseudovenezuelae</name>
    <dbReference type="NCBI Taxonomy" id="67350"/>
    <lineage>
        <taxon>Bacteria</taxon>
        <taxon>Bacillati</taxon>
        <taxon>Actinomycetota</taxon>
        <taxon>Actinomycetes</taxon>
        <taxon>Kitasatosporales</taxon>
        <taxon>Streptomycetaceae</taxon>
        <taxon>Streptomyces</taxon>
        <taxon>Streptomyces aurantiacus group</taxon>
    </lineage>
</organism>
<feature type="transmembrane region" description="Helical" evidence="1">
    <location>
        <begin position="196"/>
        <end position="216"/>
    </location>
</feature>
<evidence type="ECO:0000313" key="2">
    <source>
        <dbReference type="EMBL" id="MDH6215568.1"/>
    </source>
</evidence>
<feature type="transmembrane region" description="Helical" evidence="1">
    <location>
        <begin position="76"/>
        <end position="99"/>
    </location>
</feature>
<feature type="transmembrane region" description="Helical" evidence="1">
    <location>
        <begin position="253"/>
        <end position="274"/>
    </location>
</feature>
<name>A0ABT6LGY4_9ACTN</name>
<keyword evidence="3" id="KW-1185">Reference proteome</keyword>
<keyword evidence="1" id="KW-0812">Transmembrane</keyword>
<dbReference type="RefSeq" id="WP_280876552.1">
    <property type="nucleotide sequence ID" value="NZ_JARXVH010000004.1"/>
</dbReference>
<sequence>MTTTLAASRPTSSFLDLFASEWLKLRSLRSTYWALGAGALAVVAFNANAARADFVNYPHYGKPIHDEFVYWALRDAFTLGAAMIMILACASIGAITVVGEYATGLIRTTFTAVPDRRALMAAKVAVVTTVMTVFGAVVAGVSFAVTQAILAGRDAGVSIDEPGALRVIAASALLAPACALVGMGLGALIRHGATTMVLTTGILLLLPAFVTDRYHWTACVRNALPYNAWVRLVDIGYGREPYTLVSWYPTSVAGGWVVFAVWAVAGAVVAVVAVDRRDV</sequence>
<feature type="transmembrane region" description="Helical" evidence="1">
    <location>
        <begin position="32"/>
        <end position="50"/>
    </location>
</feature>
<keyword evidence="1" id="KW-1133">Transmembrane helix</keyword>
<keyword evidence="1" id="KW-0472">Membrane</keyword>
<dbReference type="EMBL" id="JARXVH010000004">
    <property type="protein sequence ID" value="MDH6215568.1"/>
    <property type="molecule type" value="Genomic_DNA"/>
</dbReference>
<protein>
    <submittedName>
        <fullName evidence="2">ABC-2 type transport system permease protein</fullName>
    </submittedName>
</protein>
<evidence type="ECO:0000256" key="1">
    <source>
        <dbReference type="SAM" id="Phobius"/>
    </source>
</evidence>
<dbReference type="Proteomes" id="UP001160499">
    <property type="component" value="Unassembled WGS sequence"/>
</dbReference>
<proteinExistence type="predicted"/>
<accession>A0ABT6LGY4</accession>
<comment type="caution">
    <text evidence="2">The sequence shown here is derived from an EMBL/GenBank/DDBJ whole genome shotgun (WGS) entry which is preliminary data.</text>
</comment>
<evidence type="ECO:0000313" key="3">
    <source>
        <dbReference type="Proteomes" id="UP001160499"/>
    </source>
</evidence>
<dbReference type="PANTHER" id="PTHR37305:SF1">
    <property type="entry name" value="MEMBRANE PROTEIN"/>
    <property type="match status" value="1"/>
</dbReference>